<keyword evidence="8" id="KW-0961">Cell wall biogenesis/degradation</keyword>
<protein>
    <submittedName>
        <fullName evidence="12">Beta-glucan synthesis-associated</fullName>
    </submittedName>
</protein>
<feature type="compositionally biased region" description="Polar residues" evidence="9">
    <location>
        <begin position="304"/>
        <end position="323"/>
    </location>
</feature>
<keyword evidence="3 10" id="KW-0812">Transmembrane</keyword>
<feature type="region of interest" description="Disordered" evidence="9">
    <location>
        <begin position="55"/>
        <end position="82"/>
    </location>
</feature>
<keyword evidence="7" id="KW-0325">Glycoprotein</keyword>
<evidence type="ECO:0000313" key="12">
    <source>
        <dbReference type="EMBL" id="KAJ7040796.1"/>
    </source>
</evidence>
<dbReference type="Pfam" id="PF03935">
    <property type="entry name" value="SKN1_KRE6_Sbg1"/>
    <property type="match status" value="1"/>
</dbReference>
<evidence type="ECO:0000313" key="13">
    <source>
        <dbReference type="Proteomes" id="UP001218188"/>
    </source>
</evidence>
<proteinExistence type="inferred from homology"/>
<evidence type="ECO:0000259" key="11">
    <source>
        <dbReference type="PROSITE" id="PS51762"/>
    </source>
</evidence>
<reference evidence="12" key="1">
    <citation type="submission" date="2023-03" db="EMBL/GenBank/DDBJ databases">
        <title>Massive genome expansion in bonnet fungi (Mycena s.s.) driven by repeated elements and novel gene families across ecological guilds.</title>
        <authorList>
            <consortium name="Lawrence Berkeley National Laboratory"/>
            <person name="Harder C.B."/>
            <person name="Miyauchi S."/>
            <person name="Viragh M."/>
            <person name="Kuo A."/>
            <person name="Thoen E."/>
            <person name="Andreopoulos B."/>
            <person name="Lu D."/>
            <person name="Skrede I."/>
            <person name="Drula E."/>
            <person name="Henrissat B."/>
            <person name="Morin E."/>
            <person name="Kohler A."/>
            <person name="Barry K."/>
            <person name="LaButti K."/>
            <person name="Morin E."/>
            <person name="Salamov A."/>
            <person name="Lipzen A."/>
            <person name="Mereny Z."/>
            <person name="Hegedus B."/>
            <person name="Baldrian P."/>
            <person name="Stursova M."/>
            <person name="Weitz H."/>
            <person name="Taylor A."/>
            <person name="Grigoriev I.V."/>
            <person name="Nagy L.G."/>
            <person name="Martin F."/>
            <person name="Kauserud H."/>
        </authorList>
    </citation>
    <scope>NUCLEOTIDE SEQUENCE</scope>
    <source>
        <strain evidence="12">CBHHK200</strain>
    </source>
</reference>
<sequence length="585" mass="63751">MSLHARRPSRKGFQPEASPNLLPQDDYELESISSHGTGHGLADKFSLSPDPTNWGSNLSLNHPEPDDYLHNPTMEGGKVVDRSSSSKFTRRGIANIGCLVILSLGLVGLFLGYPVATFVNRTFLTNKPTTSSAANATALPAFVNFGLIDADTPAEARTITSLVTGKEMKLVFSDEFETDGRSFYPGDDPYWEAVDLHYWSTNNMEWYDPAGVTTGGGALRITLSAQETHNLSYQGGLVTTWNKFCFTGGLIVTNATLPGKNNIHGLWPAFWTMGNLGRAGYGASLDGMWPYTYDSCDVGTAPNQTLNGLPEISRTSGDTNPKNPFNGELSYQPGQRLSRCTCPGESHPGPIHEDKTYVGRSAPEIDVFEAQIADNLGGGAVSQSGQWAPFNAGYVWPNTSDNFAIADLNASFFNTYIGGAYQQATSVVTKTNQDCYELEGGCATVYGLEYKPGFDDAYIQWITDNKVAWTIQAAGLGPDPQTEIAARPVPQEPMYILANLGMSGNFGNVDLEHLTFPTTLSLEYVRVYQYADSINIGCDPPDFPTQAYINTYLEAYTNPLLTTWVDDYNQTIPKNSWLGECSLPT</sequence>
<evidence type="ECO:0000256" key="4">
    <source>
        <dbReference type="ARBA" id="ARBA00022968"/>
    </source>
</evidence>
<evidence type="ECO:0000256" key="10">
    <source>
        <dbReference type="SAM" id="Phobius"/>
    </source>
</evidence>
<evidence type="ECO:0000256" key="9">
    <source>
        <dbReference type="SAM" id="MobiDB-lite"/>
    </source>
</evidence>
<accession>A0AAD6T8G4</accession>
<dbReference type="SUPFAM" id="SSF49899">
    <property type="entry name" value="Concanavalin A-like lectins/glucanases"/>
    <property type="match status" value="1"/>
</dbReference>
<feature type="compositionally biased region" description="Basic residues" evidence="9">
    <location>
        <begin position="1"/>
        <end position="10"/>
    </location>
</feature>
<organism evidence="12 13">
    <name type="scientific">Mycena alexandri</name>
    <dbReference type="NCBI Taxonomy" id="1745969"/>
    <lineage>
        <taxon>Eukaryota</taxon>
        <taxon>Fungi</taxon>
        <taxon>Dikarya</taxon>
        <taxon>Basidiomycota</taxon>
        <taxon>Agaricomycotina</taxon>
        <taxon>Agaricomycetes</taxon>
        <taxon>Agaricomycetidae</taxon>
        <taxon>Agaricales</taxon>
        <taxon>Marasmiineae</taxon>
        <taxon>Mycenaceae</taxon>
        <taxon>Mycena</taxon>
    </lineage>
</organism>
<dbReference type="GO" id="GO:0015926">
    <property type="term" value="F:glucosidase activity"/>
    <property type="evidence" value="ECO:0007669"/>
    <property type="project" value="TreeGrafter"/>
</dbReference>
<evidence type="ECO:0000256" key="5">
    <source>
        <dbReference type="ARBA" id="ARBA00022989"/>
    </source>
</evidence>
<feature type="region of interest" description="Disordered" evidence="9">
    <location>
        <begin position="1"/>
        <end position="35"/>
    </location>
</feature>
<keyword evidence="5 10" id="KW-1133">Transmembrane helix</keyword>
<comment type="similarity">
    <text evidence="2">Belongs to the SKN1/KRE6 family.</text>
</comment>
<evidence type="ECO:0000256" key="3">
    <source>
        <dbReference type="ARBA" id="ARBA00022692"/>
    </source>
</evidence>
<dbReference type="PANTHER" id="PTHR31361">
    <property type="entry name" value="BETA-GLUCAN SYNTHESIS-ASSOCIATED PROTEIN KRE6-RELATED"/>
    <property type="match status" value="1"/>
</dbReference>
<evidence type="ECO:0000256" key="6">
    <source>
        <dbReference type="ARBA" id="ARBA00023136"/>
    </source>
</evidence>
<dbReference type="GO" id="GO:0031505">
    <property type="term" value="P:fungal-type cell wall organization"/>
    <property type="evidence" value="ECO:0007669"/>
    <property type="project" value="TreeGrafter"/>
</dbReference>
<evidence type="ECO:0000256" key="1">
    <source>
        <dbReference type="ARBA" id="ARBA00004606"/>
    </source>
</evidence>
<dbReference type="FunFam" id="2.60.120.200:FF:000259">
    <property type="entry name" value="Chromosome 9, whole genome shotgun sequence"/>
    <property type="match status" value="1"/>
</dbReference>
<dbReference type="GO" id="GO:0005886">
    <property type="term" value="C:plasma membrane"/>
    <property type="evidence" value="ECO:0007669"/>
    <property type="project" value="TreeGrafter"/>
</dbReference>
<keyword evidence="4" id="KW-0735">Signal-anchor</keyword>
<comment type="subcellular location">
    <subcellularLocation>
        <location evidence="1">Membrane</location>
        <topology evidence="1">Single-pass type II membrane protein</topology>
    </subcellularLocation>
</comment>
<gene>
    <name evidence="12" type="ORF">C8F04DRAFT_1253710</name>
</gene>
<evidence type="ECO:0000256" key="7">
    <source>
        <dbReference type="ARBA" id="ARBA00023180"/>
    </source>
</evidence>
<feature type="transmembrane region" description="Helical" evidence="10">
    <location>
        <begin position="92"/>
        <end position="113"/>
    </location>
</feature>
<dbReference type="PROSITE" id="PS51762">
    <property type="entry name" value="GH16_2"/>
    <property type="match status" value="1"/>
</dbReference>
<evidence type="ECO:0000256" key="8">
    <source>
        <dbReference type="ARBA" id="ARBA00023316"/>
    </source>
</evidence>
<dbReference type="Gene3D" id="2.60.120.200">
    <property type="match status" value="2"/>
</dbReference>
<keyword evidence="6 10" id="KW-0472">Membrane</keyword>
<dbReference type="AlphaFoldDB" id="A0AAD6T8G4"/>
<dbReference type="InterPro" id="IPR000757">
    <property type="entry name" value="Beta-glucanase-like"/>
</dbReference>
<dbReference type="EMBL" id="JARJCM010000020">
    <property type="protein sequence ID" value="KAJ7040796.1"/>
    <property type="molecule type" value="Genomic_DNA"/>
</dbReference>
<feature type="region of interest" description="Disordered" evidence="9">
    <location>
        <begin position="304"/>
        <end position="333"/>
    </location>
</feature>
<dbReference type="InterPro" id="IPR005629">
    <property type="entry name" value="Skn1/Kre6/Sbg1"/>
</dbReference>
<dbReference type="PANTHER" id="PTHR31361:SF1">
    <property type="entry name" value="BETA-GLUCAN SYNTHESIS-ASSOCIATED PROTEIN KRE6-RELATED"/>
    <property type="match status" value="1"/>
</dbReference>
<name>A0AAD6T8G4_9AGAR</name>
<dbReference type="GO" id="GO:0006078">
    <property type="term" value="P:(1-&gt;6)-beta-D-glucan biosynthetic process"/>
    <property type="evidence" value="ECO:0007669"/>
    <property type="project" value="TreeGrafter"/>
</dbReference>
<dbReference type="Proteomes" id="UP001218188">
    <property type="component" value="Unassembled WGS sequence"/>
</dbReference>
<comment type="caution">
    <text evidence="12">The sequence shown here is derived from an EMBL/GenBank/DDBJ whole genome shotgun (WGS) entry which is preliminary data.</text>
</comment>
<feature type="domain" description="GH16" evidence="11">
    <location>
        <begin position="147"/>
        <end position="533"/>
    </location>
</feature>
<keyword evidence="13" id="KW-1185">Reference proteome</keyword>
<dbReference type="GO" id="GO:0005789">
    <property type="term" value="C:endoplasmic reticulum membrane"/>
    <property type="evidence" value="ECO:0007669"/>
    <property type="project" value="TreeGrafter"/>
</dbReference>
<evidence type="ECO:0000256" key="2">
    <source>
        <dbReference type="ARBA" id="ARBA00010962"/>
    </source>
</evidence>
<dbReference type="InterPro" id="IPR013320">
    <property type="entry name" value="ConA-like_dom_sf"/>
</dbReference>